<name>A0AAV4MFD9_9ARAC</name>
<dbReference type="AlphaFoldDB" id="A0AAV4MFD9"/>
<organism evidence="1 2">
    <name type="scientific">Caerostris darwini</name>
    <dbReference type="NCBI Taxonomy" id="1538125"/>
    <lineage>
        <taxon>Eukaryota</taxon>
        <taxon>Metazoa</taxon>
        <taxon>Ecdysozoa</taxon>
        <taxon>Arthropoda</taxon>
        <taxon>Chelicerata</taxon>
        <taxon>Arachnida</taxon>
        <taxon>Araneae</taxon>
        <taxon>Araneomorphae</taxon>
        <taxon>Entelegynae</taxon>
        <taxon>Araneoidea</taxon>
        <taxon>Araneidae</taxon>
        <taxon>Caerostris</taxon>
    </lineage>
</organism>
<comment type="caution">
    <text evidence="1">The sequence shown here is derived from an EMBL/GenBank/DDBJ whole genome shotgun (WGS) entry which is preliminary data.</text>
</comment>
<sequence length="71" mass="7830">MEKSGIRQMLVTSDRQQKKCYRLPAIMLELHQGDVSVQRLSLTFGIGKFNKVALASAFSDAVNAASDSSFH</sequence>
<reference evidence="1 2" key="1">
    <citation type="submission" date="2021-06" db="EMBL/GenBank/DDBJ databases">
        <title>Caerostris darwini draft genome.</title>
        <authorList>
            <person name="Kono N."/>
            <person name="Arakawa K."/>
        </authorList>
    </citation>
    <scope>NUCLEOTIDE SEQUENCE [LARGE SCALE GENOMIC DNA]</scope>
</reference>
<dbReference type="EMBL" id="BPLQ01000427">
    <property type="protein sequence ID" value="GIX71182.1"/>
    <property type="molecule type" value="Genomic_DNA"/>
</dbReference>
<proteinExistence type="predicted"/>
<protein>
    <submittedName>
        <fullName evidence="1">Uncharacterized protein</fullName>
    </submittedName>
</protein>
<keyword evidence="2" id="KW-1185">Reference proteome</keyword>
<gene>
    <name evidence="1" type="ORF">CDAR_272911</name>
</gene>
<evidence type="ECO:0000313" key="1">
    <source>
        <dbReference type="EMBL" id="GIX71182.1"/>
    </source>
</evidence>
<evidence type="ECO:0000313" key="2">
    <source>
        <dbReference type="Proteomes" id="UP001054837"/>
    </source>
</evidence>
<dbReference type="Proteomes" id="UP001054837">
    <property type="component" value="Unassembled WGS sequence"/>
</dbReference>
<accession>A0AAV4MFD9</accession>